<dbReference type="Gene3D" id="3.20.20.30">
    <property type="entry name" value="Luciferase-like domain"/>
    <property type="match status" value="1"/>
</dbReference>
<evidence type="ECO:0000256" key="6">
    <source>
        <dbReference type="PIRSR" id="PIRSR000337-1"/>
    </source>
</evidence>
<dbReference type="NCBIfam" id="TIGR03860">
    <property type="entry name" value="FMN_nitrolo"/>
    <property type="match status" value="1"/>
</dbReference>
<dbReference type="AlphaFoldDB" id="A0A7W6WPW6"/>
<feature type="binding site" evidence="6">
    <location>
        <position position="92"/>
    </location>
    <ligand>
        <name>FMN</name>
        <dbReference type="ChEBI" id="CHEBI:58210"/>
    </ligand>
</feature>
<evidence type="ECO:0000313" key="13">
    <source>
        <dbReference type="Proteomes" id="UP000576087"/>
    </source>
</evidence>
<dbReference type="EMBL" id="JACIGY010000003">
    <property type="protein sequence ID" value="MBB4412469.1"/>
    <property type="molecule type" value="Genomic_DNA"/>
</dbReference>
<evidence type="ECO:0000256" key="2">
    <source>
        <dbReference type="ARBA" id="ARBA00022643"/>
    </source>
</evidence>
<keyword evidence="1 6" id="KW-0285">Flavoprotein</keyword>
<keyword evidence="2 6" id="KW-0288">FMN</keyword>
<dbReference type="PANTHER" id="PTHR30011">
    <property type="entry name" value="ALKANESULFONATE MONOOXYGENASE-RELATED"/>
    <property type="match status" value="1"/>
</dbReference>
<dbReference type="Proteomes" id="UP000576087">
    <property type="component" value="Unassembled WGS sequence"/>
</dbReference>
<dbReference type="Pfam" id="PF00296">
    <property type="entry name" value="Bac_luciferase"/>
    <property type="match status" value="1"/>
</dbReference>
<feature type="binding site" evidence="6">
    <location>
        <position position="96"/>
    </location>
    <ligand>
        <name>FMN</name>
        <dbReference type="ChEBI" id="CHEBI:58210"/>
    </ligand>
</feature>
<evidence type="ECO:0000256" key="1">
    <source>
        <dbReference type="ARBA" id="ARBA00022630"/>
    </source>
</evidence>
<dbReference type="InterPro" id="IPR011251">
    <property type="entry name" value="Luciferase-like_dom"/>
</dbReference>
<dbReference type="GO" id="GO:0016705">
    <property type="term" value="F:oxidoreductase activity, acting on paired donors, with incorporation or reduction of molecular oxygen"/>
    <property type="evidence" value="ECO:0007669"/>
    <property type="project" value="InterPro"/>
</dbReference>
<evidence type="ECO:0000313" key="12">
    <source>
        <dbReference type="Proteomes" id="UP000524535"/>
    </source>
</evidence>
<evidence type="ECO:0000256" key="3">
    <source>
        <dbReference type="ARBA" id="ARBA00023002"/>
    </source>
</evidence>
<feature type="domain" description="Luciferase-like" evidence="7">
    <location>
        <begin position="19"/>
        <end position="322"/>
    </location>
</feature>
<dbReference type="Proteomes" id="UP000524535">
    <property type="component" value="Unassembled WGS sequence"/>
</dbReference>
<evidence type="ECO:0000313" key="10">
    <source>
        <dbReference type="EMBL" id="MBB4447101.1"/>
    </source>
</evidence>
<organism evidence="8 11">
    <name type="scientific">Aliirhizobium cellulosilyticum</name>
    <dbReference type="NCBI Taxonomy" id="393664"/>
    <lineage>
        <taxon>Bacteria</taxon>
        <taxon>Pseudomonadati</taxon>
        <taxon>Pseudomonadota</taxon>
        <taxon>Alphaproteobacteria</taxon>
        <taxon>Hyphomicrobiales</taxon>
        <taxon>Rhizobiaceae</taxon>
        <taxon>Aliirhizobium</taxon>
    </lineage>
</organism>
<gene>
    <name evidence="9" type="ORF">GGE31_002982</name>
    <name evidence="8" type="ORF">GGE33_003071</name>
    <name evidence="10" type="ORF">GGE35_002923</name>
</gene>
<keyword evidence="4 8" id="KW-0503">Monooxygenase</keyword>
<dbReference type="GO" id="GO:0004497">
    <property type="term" value="F:monooxygenase activity"/>
    <property type="evidence" value="ECO:0007669"/>
    <property type="project" value="UniProtKB-KW"/>
</dbReference>
<evidence type="ECO:0000256" key="4">
    <source>
        <dbReference type="ARBA" id="ARBA00023033"/>
    </source>
</evidence>
<keyword evidence="12" id="KW-1185">Reference proteome</keyword>
<accession>A0A7W6WPW6</accession>
<feature type="binding site" evidence="6">
    <location>
        <position position="42"/>
    </location>
    <ligand>
        <name>FMN</name>
        <dbReference type="ChEBI" id="CHEBI:58210"/>
    </ligand>
</feature>
<dbReference type="EMBL" id="JACIGW010000003">
    <property type="protein sequence ID" value="MBB4349309.1"/>
    <property type="molecule type" value="Genomic_DNA"/>
</dbReference>
<dbReference type="PIRSF" id="PIRSF000337">
    <property type="entry name" value="NTA_MOA"/>
    <property type="match status" value="1"/>
</dbReference>
<evidence type="ECO:0000313" key="8">
    <source>
        <dbReference type="EMBL" id="MBB4349309.1"/>
    </source>
</evidence>
<evidence type="ECO:0000259" key="7">
    <source>
        <dbReference type="Pfam" id="PF00296"/>
    </source>
</evidence>
<comment type="caution">
    <text evidence="8">The sequence shown here is derived from an EMBL/GenBank/DDBJ whole genome shotgun (WGS) entry which is preliminary data.</text>
</comment>
<dbReference type="InterPro" id="IPR051260">
    <property type="entry name" value="Diverse_substr_monoxygenases"/>
</dbReference>
<proteinExistence type="inferred from homology"/>
<comment type="similarity">
    <text evidence="5">Belongs to the NtaA/SnaA/DszA monooxygenase family.</text>
</comment>
<feature type="binding site" evidence="6">
    <location>
        <position position="159"/>
    </location>
    <ligand>
        <name>FMN</name>
        <dbReference type="ChEBI" id="CHEBI:58210"/>
    </ligand>
</feature>
<dbReference type="SUPFAM" id="SSF51679">
    <property type="entry name" value="Bacterial luciferase-like"/>
    <property type="match status" value="1"/>
</dbReference>
<dbReference type="EMBL" id="JACIHM010000003">
    <property type="protein sequence ID" value="MBB4447101.1"/>
    <property type="molecule type" value="Genomic_DNA"/>
</dbReference>
<keyword evidence="3" id="KW-0560">Oxidoreductase</keyword>
<name>A0A7W6WPW6_9HYPH</name>
<sequence length="385" mass="42377">MFLADHPVLYRNVTEPPKHTLDPLIILSMILAAVPDIGGIYTASTTLNHPYNLARRLQSLNWLSKGRVGWNVVATWNPDVAENYGNQPLGDHASRYSQADEATDVVRRLWQSWDQGGEGDHTLRGQPIDHDGEYFSIKGPLTVPNAPFGPPVICQAGASSQGIALGGTHADIIYAVAHSKKGTLAYRQELLAAATKAGRSDPTIRILPGLRVITGSTSEEVARKAAAEDEATPVDGPRAERLAEQLSLNFGQFDPDAPLVIETLKPGGSLPQGFFRALVDLVEEENLSFRQVLQRRAENHRLVVGTPNEIADDIETWWRSGAVDGFTFNPHSVGEDLSLILEEVVPILQSRGLYPREYEDATLRERYDLEGRPRTTVQEKRLVDA</sequence>
<evidence type="ECO:0000256" key="5">
    <source>
        <dbReference type="ARBA" id="ARBA00033748"/>
    </source>
</evidence>
<dbReference type="InterPro" id="IPR036661">
    <property type="entry name" value="Luciferase-like_sf"/>
</dbReference>
<reference evidence="11 12" key="1">
    <citation type="submission" date="2020-08" db="EMBL/GenBank/DDBJ databases">
        <title>Genomic Encyclopedia of Type Strains, Phase IV (KMG-V): Genome sequencing to study the core and pangenomes of soil and plant-associated prokaryotes.</title>
        <authorList>
            <person name="Whitman W."/>
        </authorList>
    </citation>
    <scope>NUCLEOTIDE SEQUENCE [LARGE SCALE GENOMIC DNA]</scope>
    <source>
        <strain evidence="9 12">SEMIA 444</strain>
        <strain evidence="8 11">SEMIA 448</strain>
        <strain evidence="10 13">SEMIA 452</strain>
    </source>
</reference>
<evidence type="ECO:0000313" key="9">
    <source>
        <dbReference type="EMBL" id="MBB4412469.1"/>
    </source>
</evidence>
<dbReference type="Proteomes" id="UP000520770">
    <property type="component" value="Unassembled WGS sequence"/>
</dbReference>
<protein>
    <submittedName>
        <fullName evidence="8">FMN-dependent oxidoreductase (Nitrilotriacetate monooxygenase family)</fullName>
    </submittedName>
</protein>
<dbReference type="PANTHER" id="PTHR30011:SF16">
    <property type="entry name" value="C2H2 FINGER DOMAIN TRANSCRIPTION FACTOR (EUROFUNG)-RELATED"/>
    <property type="match status" value="1"/>
</dbReference>
<evidence type="ECO:0000313" key="11">
    <source>
        <dbReference type="Proteomes" id="UP000520770"/>
    </source>
</evidence>
<dbReference type="InterPro" id="IPR016215">
    <property type="entry name" value="NTA_MOA"/>
</dbReference>